<feature type="region of interest" description="Disordered" evidence="4">
    <location>
        <begin position="434"/>
        <end position="461"/>
    </location>
</feature>
<evidence type="ECO:0000256" key="2">
    <source>
        <dbReference type="ARBA" id="ARBA00023163"/>
    </source>
</evidence>
<evidence type="ECO:0000259" key="5">
    <source>
        <dbReference type="PROSITE" id="PS51437"/>
    </source>
</evidence>
<evidence type="ECO:0000313" key="6">
    <source>
        <dbReference type="EMBL" id="GKV44686.1"/>
    </source>
</evidence>
<dbReference type="GO" id="GO:0005634">
    <property type="term" value="C:nucleus"/>
    <property type="evidence" value="ECO:0007669"/>
    <property type="project" value="UniProtKB-SubCell"/>
</dbReference>
<evidence type="ECO:0000256" key="3">
    <source>
        <dbReference type="ARBA" id="ARBA00023242"/>
    </source>
</evidence>
<keyword evidence="3" id="KW-0539">Nucleus</keyword>
<dbReference type="InterPro" id="IPR036770">
    <property type="entry name" value="Ankyrin_rpt-contain_sf"/>
</dbReference>
<comment type="caution">
    <text evidence="6">The sequence shown here is derived from an EMBL/GenBank/DDBJ whole genome shotgun (WGS) entry which is preliminary data.</text>
</comment>
<keyword evidence="2" id="KW-0804">Transcription</keyword>
<evidence type="ECO:0000256" key="1">
    <source>
        <dbReference type="ARBA" id="ARBA00004123"/>
    </source>
</evidence>
<protein>
    <recommendedName>
        <fullName evidence="5">CG-1 domain-containing protein</fullName>
    </recommendedName>
</protein>
<dbReference type="EMBL" id="BPVZ01000184">
    <property type="protein sequence ID" value="GKV44686.1"/>
    <property type="molecule type" value="Genomic_DNA"/>
</dbReference>
<reference evidence="6 7" key="1">
    <citation type="journal article" date="2021" name="Commun. Biol.">
        <title>The genome of Shorea leprosula (Dipterocarpaceae) highlights the ecological relevance of drought in aseasonal tropical rainforests.</title>
        <authorList>
            <person name="Ng K.K.S."/>
            <person name="Kobayashi M.J."/>
            <person name="Fawcett J.A."/>
            <person name="Hatakeyama M."/>
            <person name="Paape T."/>
            <person name="Ng C.H."/>
            <person name="Ang C.C."/>
            <person name="Tnah L.H."/>
            <person name="Lee C.T."/>
            <person name="Nishiyama T."/>
            <person name="Sese J."/>
            <person name="O'Brien M.J."/>
            <person name="Copetti D."/>
            <person name="Mohd Noor M.I."/>
            <person name="Ong R.C."/>
            <person name="Putra M."/>
            <person name="Sireger I.Z."/>
            <person name="Indrioko S."/>
            <person name="Kosugi Y."/>
            <person name="Izuno A."/>
            <person name="Isagi Y."/>
            <person name="Lee S.L."/>
            <person name="Shimizu K.K."/>
        </authorList>
    </citation>
    <scope>NUCLEOTIDE SEQUENCE [LARGE SCALE GENOMIC DNA]</scope>
    <source>
        <strain evidence="6">214</strain>
    </source>
</reference>
<evidence type="ECO:0000256" key="4">
    <source>
        <dbReference type="SAM" id="MobiDB-lite"/>
    </source>
</evidence>
<dbReference type="SUPFAM" id="SSF48403">
    <property type="entry name" value="Ankyrin repeat"/>
    <property type="match status" value="1"/>
</dbReference>
<feature type="region of interest" description="Disordered" evidence="4">
    <location>
        <begin position="316"/>
        <end position="349"/>
    </location>
</feature>
<dbReference type="SMART" id="SM01076">
    <property type="entry name" value="CG-1"/>
    <property type="match status" value="1"/>
</dbReference>
<dbReference type="GO" id="GO:0003712">
    <property type="term" value="F:transcription coregulator activity"/>
    <property type="evidence" value="ECO:0007669"/>
    <property type="project" value="TreeGrafter"/>
</dbReference>
<dbReference type="InterPro" id="IPR005559">
    <property type="entry name" value="CG-1_dom"/>
</dbReference>
<feature type="compositionally biased region" description="Basic and acidic residues" evidence="4">
    <location>
        <begin position="251"/>
        <end position="261"/>
    </location>
</feature>
<dbReference type="GO" id="GO:0003690">
    <property type="term" value="F:double-stranded DNA binding"/>
    <property type="evidence" value="ECO:0007669"/>
    <property type="project" value="TreeGrafter"/>
</dbReference>
<proteinExistence type="predicted"/>
<dbReference type="Proteomes" id="UP001054252">
    <property type="component" value="Unassembled WGS sequence"/>
</dbReference>
<dbReference type="Gene3D" id="1.25.40.20">
    <property type="entry name" value="Ankyrin repeat-containing domain"/>
    <property type="match status" value="1"/>
</dbReference>
<feature type="region of interest" description="Disordered" evidence="4">
    <location>
        <begin position="221"/>
        <end position="261"/>
    </location>
</feature>
<dbReference type="AlphaFoldDB" id="A0AAV5M4P1"/>
<comment type="subcellular location">
    <subcellularLocation>
        <location evidence="1">Nucleus</location>
    </subcellularLocation>
</comment>
<dbReference type="PROSITE" id="PS51437">
    <property type="entry name" value="CG_1"/>
    <property type="match status" value="1"/>
</dbReference>
<keyword evidence="7" id="KW-1185">Reference proteome</keyword>
<evidence type="ECO:0000313" key="7">
    <source>
        <dbReference type="Proteomes" id="UP001054252"/>
    </source>
</evidence>
<sequence length="621" mass="69162">MGESAEAGPSLPDNPLDTEQIRREALHRWFLPDEICKIIQNHEKFGITSEPPDKPQSGSFFLFDRNVQKRFGNDGHNWKKKEAHQKLKAGSAGNLNCYYARGRENENFRRRRCWILEGAFSHIAFVHYLEITEKMEDSSCVKETQEAGPYSQETKNIMPNSEIDGSMPSSSHLNNCYVTENTVTTWVNCVQALEHESASSEYNHQPSSGLHSGLELPHSAAENIDAGGSDPYGPLFSPTIPCIDLPPTQPDKGKSDNDAELAHDPWRSFDYMSWKDILDSCTESIEDQSLFSPSCPDIMGKFSSNSIVERQDFGVHSQIQKESEASVEDSSSLSKQPMDQKLHSDSACDTTSKFHMEEVNHLALMNSIYPQLKRPDIRNDNLTENFFRTLLSNDEYDYALQPNPDGCFNLEGKSIHSSDTEHLFDGILTEEGSKNMFSSGANGETGENENENDVSSIPPEGKLDVQDINAAENYSDSAEANLLPRFVKMLRSGSSATNSVTSSLEDASQLSSKISSLLKEDNKELDQMKTGSGMEFCLEKLKDQLLQKHLKEKLHEWILQKVAEGGDGPRILDEGGLGVLHLAAALGYDWALEPTIVAGVSVDFCDVNEWTALHWAAFCGR</sequence>
<dbReference type="Pfam" id="PF03859">
    <property type="entry name" value="CG-1"/>
    <property type="match status" value="1"/>
</dbReference>
<feature type="compositionally biased region" description="Basic and acidic residues" evidence="4">
    <location>
        <begin position="338"/>
        <end position="349"/>
    </location>
</feature>
<organism evidence="6 7">
    <name type="scientific">Rubroshorea leprosula</name>
    <dbReference type="NCBI Taxonomy" id="152421"/>
    <lineage>
        <taxon>Eukaryota</taxon>
        <taxon>Viridiplantae</taxon>
        <taxon>Streptophyta</taxon>
        <taxon>Embryophyta</taxon>
        <taxon>Tracheophyta</taxon>
        <taxon>Spermatophyta</taxon>
        <taxon>Magnoliopsida</taxon>
        <taxon>eudicotyledons</taxon>
        <taxon>Gunneridae</taxon>
        <taxon>Pentapetalae</taxon>
        <taxon>rosids</taxon>
        <taxon>malvids</taxon>
        <taxon>Malvales</taxon>
        <taxon>Dipterocarpaceae</taxon>
        <taxon>Rubroshorea</taxon>
    </lineage>
</organism>
<dbReference type="PANTHER" id="PTHR23335:SF29">
    <property type="entry name" value="CALMODULIN-BINDING TRANSCRIPTION ACTIVATOR 1"/>
    <property type="match status" value="1"/>
</dbReference>
<gene>
    <name evidence="6" type="ORF">SLEP1_g51846</name>
</gene>
<dbReference type="PANTHER" id="PTHR23335">
    <property type="entry name" value="CALMODULIN-BINDING TRANSCRIPTION ACTIVATOR CAMTA"/>
    <property type="match status" value="1"/>
</dbReference>
<name>A0AAV5M4P1_9ROSI</name>
<accession>A0AAV5M4P1</accession>
<feature type="domain" description="CG-1" evidence="5">
    <location>
        <begin position="18"/>
        <end position="137"/>
    </location>
</feature>
<dbReference type="GO" id="GO:0006357">
    <property type="term" value="P:regulation of transcription by RNA polymerase II"/>
    <property type="evidence" value="ECO:0007669"/>
    <property type="project" value="TreeGrafter"/>
</dbReference>